<dbReference type="eggNOG" id="COG1305">
    <property type="taxonomic scope" value="Bacteria"/>
</dbReference>
<dbReference type="AlphaFoldDB" id="E8X468"/>
<dbReference type="SUPFAM" id="SSF48452">
    <property type="entry name" value="TPR-like"/>
    <property type="match status" value="1"/>
</dbReference>
<dbReference type="InterPro" id="IPR024618">
    <property type="entry name" value="DUF3857"/>
</dbReference>
<feature type="region of interest" description="Disordered" evidence="1">
    <location>
        <begin position="981"/>
        <end position="1004"/>
    </location>
</feature>
<feature type="signal peptide" evidence="2">
    <location>
        <begin position="1"/>
        <end position="20"/>
    </location>
</feature>
<feature type="domain" description="DUF3857" evidence="4">
    <location>
        <begin position="70"/>
        <end position="239"/>
    </location>
</feature>
<feature type="chain" id="PRO_5003233653" evidence="2">
    <location>
        <begin position="21"/>
        <end position="1093"/>
    </location>
</feature>
<keyword evidence="6" id="KW-1185">Reference proteome</keyword>
<dbReference type="Gene3D" id="3.10.620.30">
    <property type="match status" value="1"/>
</dbReference>
<evidence type="ECO:0000313" key="5">
    <source>
        <dbReference type="EMBL" id="ADW67128.1"/>
    </source>
</evidence>
<evidence type="ECO:0000256" key="2">
    <source>
        <dbReference type="SAM" id="SignalP"/>
    </source>
</evidence>
<evidence type="ECO:0000259" key="4">
    <source>
        <dbReference type="Pfam" id="PF12969"/>
    </source>
</evidence>
<dbReference type="Gene3D" id="1.25.40.10">
    <property type="entry name" value="Tetratricopeptide repeat domain"/>
    <property type="match status" value="2"/>
</dbReference>
<evidence type="ECO:0000259" key="3">
    <source>
        <dbReference type="Pfam" id="PF01841"/>
    </source>
</evidence>
<dbReference type="Pfam" id="PF12969">
    <property type="entry name" value="DUF3857"/>
    <property type="match status" value="1"/>
</dbReference>
<organism evidence="6">
    <name type="scientific">Granulicella tundricola (strain ATCC BAA-1859 / DSM 23138 / MP5ACTX9)</name>
    <dbReference type="NCBI Taxonomy" id="1198114"/>
    <lineage>
        <taxon>Bacteria</taxon>
        <taxon>Pseudomonadati</taxon>
        <taxon>Acidobacteriota</taxon>
        <taxon>Terriglobia</taxon>
        <taxon>Terriglobales</taxon>
        <taxon>Acidobacteriaceae</taxon>
        <taxon>Granulicella</taxon>
    </lineage>
</organism>
<dbReference type="Pfam" id="PF01841">
    <property type="entry name" value="Transglut_core"/>
    <property type="match status" value="1"/>
</dbReference>
<dbReference type="Proteomes" id="UP000000343">
    <property type="component" value="Chromosome"/>
</dbReference>
<dbReference type="Gene3D" id="2.60.40.3140">
    <property type="match status" value="1"/>
</dbReference>
<dbReference type="SUPFAM" id="SSF54001">
    <property type="entry name" value="Cysteine proteinases"/>
    <property type="match status" value="1"/>
</dbReference>
<dbReference type="RefSeq" id="WP_013578457.1">
    <property type="nucleotide sequence ID" value="NC_015064.1"/>
</dbReference>
<dbReference type="InterPro" id="IPR002931">
    <property type="entry name" value="Transglutaminase-like"/>
</dbReference>
<evidence type="ECO:0000313" key="6">
    <source>
        <dbReference type="Proteomes" id="UP000000343"/>
    </source>
</evidence>
<proteinExistence type="predicted"/>
<dbReference type="InterPro" id="IPR011990">
    <property type="entry name" value="TPR-like_helical_dom_sf"/>
</dbReference>
<dbReference type="KEGG" id="acm:AciX9_0037"/>
<dbReference type="InterPro" id="IPR038765">
    <property type="entry name" value="Papain-like_cys_pep_sf"/>
</dbReference>
<name>E8X468_GRATM</name>
<sequence>MQTSHLSSTLFLCFASFVSATLPAQQLPADVTVQKLPISPPPSSPASAASEYAGESAVVDRSELIYAMNADGTGYSEHSMAIRVQSEAAVRELGIVNVPFASASEKVEIQYVRVRRPDGTVLQTAVSAALEQPQAVTREAPFYSDLKQMQLPVKSLRAGDTLEWKVRITRTKAEAPGQFWSQDTFVSQGIALSETLELRIPKDTSVNVWTNPALNLKPIEKVDGNQHVYRWESKSLKPTTGPEAEAEKKRKEKELWTADQELDAKEGALPSVAWTTFKSWEAVGAWYRGLEGDRMMPDDTLKAKVAELTAGKTTLEEKVRAVYGFVGPQVRYIGVAFGVGRYQPHHAEEVLENQYGDCKDKHTLLAAMLTVLGLHPDAVLIGSGIRFNEAVPSPAAFNHLITHVMIDGKETWLDTTAEVAPYRMLNSTIRDKQALVVPETGTAKLEKTPADPPFPSYQRLKAVGMLDQDGVSNSRLVLTVRGDDELVLRAVLHQIAPAQYDELTQRVSQSMGYGGTASHAEISRPEDTAGPLEMSYDYKREKAGDWNNYRIVAQLMPVSLPMVDEKDPPVQSIDLGVPRILSSTAEMKLPSGWGVELPEAIHEKAAFATYDMSFRFDKGTLYSERKVVVLQQKIGVKDWKSYKKWQDAVGLGGDPFIQLTRVDARTDHASGKEGGTSNGPPAPAVTNAEAVKLIQQAFTAMRKMDVGEAQPLLDKAKGLNDQERLLWAGYGYLAELRGAEQEAATDYRKELSLHPDSYQVYRSLVGSQLRSGKRKDAMETLRSWQTADTSDPAPAMQLSAMQLADGNASAAVETMNSSIAKLPEEKRTEPRVILALCQAEMKNGMEAKASASMLELLKTSEDSGVLNDAAYFLSETGHELPASETAMHKALSQMNAETESWTLDESPQVLAQQTSLLIAAWDTMGWILFHEGKLSEARSYVEAAWVNEGHAVVGEHLGDIQMAMGEFTLAIQTFELAKKGGGPASELNERQNNAKKAGGKSTSMDAGKELKELRTVKLGSSKGHDGAAEYKVLLADEKVVRVEATGAKTVEGGAEMIEKMQLPQMFPKGSTARLAKSGLLDCYEETCAFIFKP</sequence>
<evidence type="ECO:0000256" key="1">
    <source>
        <dbReference type="SAM" id="MobiDB-lite"/>
    </source>
</evidence>
<accession>E8X468</accession>
<protein>
    <submittedName>
        <fullName evidence="5">Transglutaminase domain-containing protein</fullName>
    </submittedName>
</protein>
<dbReference type="OrthoDB" id="103430at2"/>
<gene>
    <name evidence="5" type="ordered locus">AciX9_0037</name>
</gene>
<dbReference type="HOGENOM" id="CLU_283822_0_0_0"/>
<dbReference type="PaxDb" id="1198114-AciX9_0037"/>
<feature type="domain" description="Transglutaminase-like" evidence="3">
    <location>
        <begin position="304"/>
        <end position="374"/>
    </location>
</feature>
<dbReference type="EMBL" id="CP002480">
    <property type="protein sequence ID" value="ADW67128.1"/>
    <property type="molecule type" value="Genomic_DNA"/>
</dbReference>
<reference evidence="6" key="1">
    <citation type="submission" date="2011-01" db="EMBL/GenBank/DDBJ databases">
        <title>Complete sequence of chromosome of Acidobacterium sp. MP5ACTX9.</title>
        <authorList>
            <consortium name="US DOE Joint Genome Institute"/>
            <person name="Lucas S."/>
            <person name="Copeland A."/>
            <person name="Lapidus A."/>
            <person name="Cheng J.-F."/>
            <person name="Goodwin L."/>
            <person name="Pitluck S."/>
            <person name="Teshima H."/>
            <person name="Detter J.C."/>
            <person name="Han C."/>
            <person name="Tapia R."/>
            <person name="Land M."/>
            <person name="Hauser L."/>
            <person name="Kyrpides N."/>
            <person name="Ivanova N."/>
            <person name="Ovchinnikova G."/>
            <person name="Pagani I."/>
            <person name="Rawat S.R."/>
            <person name="Mannisto M."/>
            <person name="Haggblom M.M."/>
            <person name="Woyke T."/>
        </authorList>
    </citation>
    <scope>NUCLEOTIDE SEQUENCE [LARGE SCALE GENOMIC DNA]</scope>
    <source>
        <strain evidence="6">MP5ACTX9</strain>
    </source>
</reference>
<dbReference type="STRING" id="1198114.AciX9_0037"/>
<dbReference type="eggNOG" id="COG0457">
    <property type="taxonomic scope" value="Bacteria"/>
</dbReference>
<keyword evidence="2" id="KW-0732">Signal</keyword>